<evidence type="ECO:0000256" key="6">
    <source>
        <dbReference type="ARBA" id="ARBA00023136"/>
    </source>
</evidence>
<dbReference type="InterPro" id="IPR023090">
    <property type="entry name" value="UPF0702_alpha/beta_dom_sf"/>
</dbReference>
<dbReference type="GO" id="GO:0005886">
    <property type="term" value="C:plasma membrane"/>
    <property type="evidence" value="ECO:0007669"/>
    <property type="project" value="UniProtKB-SubCell"/>
</dbReference>
<keyword evidence="5 7" id="KW-1133">Transmembrane helix</keyword>
<proteinExistence type="inferred from homology"/>
<dbReference type="PANTHER" id="PTHR34582">
    <property type="entry name" value="UPF0702 TRANSMEMBRANE PROTEIN YCAP"/>
    <property type="match status" value="1"/>
</dbReference>
<protein>
    <recommendedName>
        <fullName evidence="8">YetF C-terminal domain-containing protein</fullName>
    </recommendedName>
</protein>
<evidence type="ECO:0000256" key="5">
    <source>
        <dbReference type="ARBA" id="ARBA00022989"/>
    </source>
</evidence>
<dbReference type="Gene3D" id="3.30.240.20">
    <property type="entry name" value="bsu07140 like domains"/>
    <property type="match status" value="2"/>
</dbReference>
<evidence type="ECO:0000256" key="2">
    <source>
        <dbReference type="ARBA" id="ARBA00006448"/>
    </source>
</evidence>
<dbReference type="KEGG" id="drm:Dred_2513"/>
<dbReference type="eggNOG" id="COG2323">
    <property type="taxonomic scope" value="Bacteria"/>
</dbReference>
<evidence type="ECO:0000256" key="1">
    <source>
        <dbReference type="ARBA" id="ARBA00004651"/>
    </source>
</evidence>
<dbReference type="OrthoDB" id="1682423at2"/>
<gene>
    <name evidence="9" type="ordered locus">Dred_2513</name>
</gene>
<feature type="transmembrane region" description="Helical" evidence="7">
    <location>
        <begin position="63"/>
        <end position="85"/>
    </location>
</feature>
<evidence type="ECO:0000256" key="3">
    <source>
        <dbReference type="ARBA" id="ARBA00022475"/>
    </source>
</evidence>
<evidence type="ECO:0000259" key="8">
    <source>
        <dbReference type="Pfam" id="PF04239"/>
    </source>
</evidence>
<organism evidence="9 10">
    <name type="scientific">Desulforamulus reducens (strain ATCC BAA-1160 / DSM 100696 / MI-1)</name>
    <name type="common">Desulfotomaculum reducens</name>
    <dbReference type="NCBI Taxonomy" id="349161"/>
    <lineage>
        <taxon>Bacteria</taxon>
        <taxon>Bacillati</taxon>
        <taxon>Bacillota</taxon>
        <taxon>Clostridia</taxon>
        <taxon>Eubacteriales</taxon>
        <taxon>Peptococcaceae</taxon>
        <taxon>Desulforamulus</taxon>
    </lineage>
</organism>
<keyword evidence="3" id="KW-1003">Cell membrane</keyword>
<dbReference type="HOGENOM" id="CLU_077149_0_1_9"/>
<name>A4J7H0_DESRM</name>
<keyword evidence="4 7" id="KW-0812">Transmembrane</keyword>
<evidence type="ECO:0000313" key="9">
    <source>
        <dbReference type="EMBL" id="ABO51023.1"/>
    </source>
</evidence>
<sequence>MEEALKGLFPHVWRTVVIYFAVLIIVRLMGKREIGQLSTFDFVVAIILAELAAIPMGAQSIPIWHGIIPLVTLGILEVVFSYLALVNRPLRKILYGSPQIIIENGHLLRHEMRSSRYNLDDLLSQLREKGFYNIEDIEYAILEPSGRLSVLPKSQKRPVTPADLGIDTEYEGLPNVLVMDGDVLKENLHNINLTEKWLKEKLAEKGIHPKHVLLATLNTRGQLLVDCQNDDRARE</sequence>
<evidence type="ECO:0000313" key="10">
    <source>
        <dbReference type="Proteomes" id="UP000001556"/>
    </source>
</evidence>
<keyword evidence="6 7" id="KW-0472">Membrane</keyword>
<feature type="transmembrane region" description="Helical" evidence="7">
    <location>
        <begin position="37"/>
        <end position="57"/>
    </location>
</feature>
<evidence type="ECO:0000256" key="7">
    <source>
        <dbReference type="SAM" id="Phobius"/>
    </source>
</evidence>
<dbReference type="RefSeq" id="WP_011878821.1">
    <property type="nucleotide sequence ID" value="NC_009253.1"/>
</dbReference>
<keyword evidence="10" id="KW-1185">Reference proteome</keyword>
<comment type="similarity">
    <text evidence="2">Belongs to the UPF0702 family.</text>
</comment>
<feature type="transmembrane region" description="Helical" evidence="7">
    <location>
        <begin position="12"/>
        <end position="30"/>
    </location>
</feature>
<comment type="subcellular location">
    <subcellularLocation>
        <location evidence="1">Cell membrane</location>
        <topology evidence="1">Multi-pass membrane protein</topology>
    </subcellularLocation>
</comment>
<feature type="domain" description="YetF C-terminal" evidence="8">
    <location>
        <begin position="87"/>
        <end position="217"/>
    </location>
</feature>
<dbReference type="Pfam" id="PF04239">
    <property type="entry name" value="DUF421"/>
    <property type="match status" value="1"/>
</dbReference>
<dbReference type="STRING" id="349161.Dred_2513"/>
<dbReference type="EMBL" id="CP000612">
    <property type="protein sequence ID" value="ABO51023.1"/>
    <property type="molecule type" value="Genomic_DNA"/>
</dbReference>
<dbReference type="Proteomes" id="UP000001556">
    <property type="component" value="Chromosome"/>
</dbReference>
<dbReference type="PANTHER" id="PTHR34582:SF6">
    <property type="entry name" value="UPF0702 TRANSMEMBRANE PROTEIN YCAP"/>
    <property type="match status" value="1"/>
</dbReference>
<accession>A4J7H0</accession>
<reference evidence="9 10" key="1">
    <citation type="submission" date="2007-03" db="EMBL/GenBank/DDBJ databases">
        <title>Complete sequence of Desulfotomaculum reducens MI-1.</title>
        <authorList>
            <consortium name="US DOE Joint Genome Institute"/>
            <person name="Copeland A."/>
            <person name="Lucas S."/>
            <person name="Lapidus A."/>
            <person name="Barry K."/>
            <person name="Detter J.C."/>
            <person name="Glavina del Rio T."/>
            <person name="Hammon N."/>
            <person name="Israni S."/>
            <person name="Dalin E."/>
            <person name="Tice H."/>
            <person name="Pitluck S."/>
            <person name="Sims D."/>
            <person name="Brettin T."/>
            <person name="Bruce D."/>
            <person name="Han C."/>
            <person name="Tapia R."/>
            <person name="Schmutz J."/>
            <person name="Larimer F."/>
            <person name="Land M."/>
            <person name="Hauser L."/>
            <person name="Kyrpides N."/>
            <person name="Kim E."/>
            <person name="Tebo B.M."/>
            <person name="Richardson P."/>
        </authorList>
    </citation>
    <scope>NUCLEOTIDE SEQUENCE [LARGE SCALE GENOMIC DNA]</scope>
    <source>
        <strain evidence="9 10">MI-1</strain>
    </source>
</reference>
<evidence type="ECO:0000256" key="4">
    <source>
        <dbReference type="ARBA" id="ARBA00022692"/>
    </source>
</evidence>
<dbReference type="InterPro" id="IPR007353">
    <property type="entry name" value="DUF421"/>
</dbReference>
<dbReference type="AlphaFoldDB" id="A4J7H0"/>